<comment type="caution">
    <text evidence="1">The sequence shown here is derived from an EMBL/GenBank/DDBJ whole genome shotgun (WGS) entry which is preliminary data.</text>
</comment>
<dbReference type="SUPFAM" id="SSF53474">
    <property type="entry name" value="alpha/beta-Hydrolases"/>
    <property type="match status" value="1"/>
</dbReference>
<reference evidence="2" key="1">
    <citation type="journal article" date="2019" name="Int. J. Syst. Evol. Microbiol.">
        <title>The Global Catalogue of Microorganisms (GCM) 10K type strain sequencing project: providing services to taxonomists for standard genome sequencing and annotation.</title>
        <authorList>
            <consortium name="The Broad Institute Genomics Platform"/>
            <consortium name="The Broad Institute Genome Sequencing Center for Infectious Disease"/>
            <person name="Wu L."/>
            <person name="Ma J."/>
        </authorList>
    </citation>
    <scope>NUCLEOTIDE SEQUENCE [LARGE SCALE GENOMIC DNA]</scope>
    <source>
        <strain evidence="2">JCM 17563</strain>
    </source>
</reference>
<dbReference type="Proteomes" id="UP001500235">
    <property type="component" value="Unassembled WGS sequence"/>
</dbReference>
<dbReference type="Pfam" id="PF11288">
    <property type="entry name" value="DUF3089"/>
    <property type="match status" value="1"/>
</dbReference>
<name>A0ABP7SZ49_9SPHN</name>
<dbReference type="EMBL" id="BAABBQ010000001">
    <property type="protein sequence ID" value="GAA4018662.1"/>
    <property type="molecule type" value="Genomic_DNA"/>
</dbReference>
<dbReference type="InterPro" id="IPR029058">
    <property type="entry name" value="AB_hydrolase_fold"/>
</dbReference>
<sequence length="374" mass="40839">MCARRFLLVIFFLTLLVVGGSFAIWQYGQRFIARSVALPTVEFKAPPAASGPDYVRIENWLNLPDTVPPGPASWQPKGYVPQAIALRPAATFYIHPTTYLQRDRWNAPLGDKESQDRARLFVRSQGSAFGQTSVYAPKYRQAAFGAFLDTGEDATKALDLAYSDVARAFDRFLSQVPDGPIVLAGHSQGGLHLTRLLRERIARDPALARRIVAAYVIGWPVSVAADIPAMGLPACTRADQAGCILSWQSFKDPANTDLITGVYNGSTGFNGQPRRREDMLCVNPVTGTAAASRPDQSAGTTVPTDQNLADATFTPGQVGARCERGFLMIDGPDNKLPDLGPYVLPGNNYHVYDVALFWGDVRLDLARRLGAWRP</sequence>
<evidence type="ECO:0000313" key="2">
    <source>
        <dbReference type="Proteomes" id="UP001500235"/>
    </source>
</evidence>
<protein>
    <submittedName>
        <fullName evidence="1">DUF3089 domain-containing protein</fullName>
    </submittedName>
</protein>
<dbReference type="InterPro" id="IPR021440">
    <property type="entry name" value="DUF3089"/>
</dbReference>
<organism evidence="1 2">
    <name type="scientific">Sphingomonas swuensis</name>
    <dbReference type="NCBI Taxonomy" id="977800"/>
    <lineage>
        <taxon>Bacteria</taxon>
        <taxon>Pseudomonadati</taxon>
        <taxon>Pseudomonadota</taxon>
        <taxon>Alphaproteobacteria</taxon>
        <taxon>Sphingomonadales</taxon>
        <taxon>Sphingomonadaceae</taxon>
        <taxon>Sphingomonas</taxon>
    </lineage>
</organism>
<proteinExistence type="predicted"/>
<evidence type="ECO:0000313" key="1">
    <source>
        <dbReference type="EMBL" id="GAA4018662.1"/>
    </source>
</evidence>
<dbReference type="RefSeq" id="WP_344707055.1">
    <property type="nucleotide sequence ID" value="NZ_BAABBQ010000001.1"/>
</dbReference>
<dbReference type="Gene3D" id="3.40.50.1820">
    <property type="entry name" value="alpha/beta hydrolase"/>
    <property type="match status" value="1"/>
</dbReference>
<keyword evidence="2" id="KW-1185">Reference proteome</keyword>
<accession>A0ABP7SZ49</accession>
<gene>
    <name evidence="1" type="ORF">GCM10022280_17760</name>
</gene>